<organism evidence="2 3">
    <name type="scientific">Nocardioides albidus</name>
    <dbReference type="NCBI Taxonomy" id="1517589"/>
    <lineage>
        <taxon>Bacteria</taxon>
        <taxon>Bacillati</taxon>
        <taxon>Actinomycetota</taxon>
        <taxon>Actinomycetes</taxon>
        <taxon>Propionibacteriales</taxon>
        <taxon>Nocardioidaceae</taxon>
        <taxon>Nocardioides</taxon>
    </lineage>
</organism>
<feature type="region of interest" description="Disordered" evidence="1">
    <location>
        <begin position="145"/>
        <end position="169"/>
    </location>
</feature>
<evidence type="ECO:0000313" key="3">
    <source>
        <dbReference type="Proteomes" id="UP000313231"/>
    </source>
</evidence>
<sequence>MLLPEMYDGFTAAVARATPTGLGLVQEAIDAAIAKIDMMEQDKRLDPAEFSAATFIPKSAFGAADRSPEIALHHTRAHAVMTDTLKGVRADLVNFRAACVAARDDIVGVDDDAAAAFIASRNAVTAVGRADTDNAQSAYQQAVNDNAGVVPTEHNPDSQEGQEGGDDGR</sequence>
<dbReference type="RefSeq" id="WP_139622806.1">
    <property type="nucleotide sequence ID" value="NZ_VDMP01000023.1"/>
</dbReference>
<gene>
    <name evidence="2" type="ORF">FHP29_10440</name>
</gene>
<dbReference type="EMBL" id="VDMP01000023">
    <property type="protein sequence ID" value="TNM40460.1"/>
    <property type="molecule type" value="Genomic_DNA"/>
</dbReference>
<accession>A0A5C4VX26</accession>
<proteinExistence type="predicted"/>
<dbReference type="OrthoDB" id="3787943at2"/>
<evidence type="ECO:0000256" key="1">
    <source>
        <dbReference type="SAM" id="MobiDB-lite"/>
    </source>
</evidence>
<reference evidence="2 3" key="1">
    <citation type="journal article" date="2016" name="Int. J. Syst. Evol. Microbiol.">
        <title>Nocardioides albidus sp. nov., an actinobacterium isolated from garden soil.</title>
        <authorList>
            <person name="Singh H."/>
            <person name="Du J."/>
            <person name="Trinh H."/>
            <person name="Won K."/>
            <person name="Yang J.E."/>
            <person name="Yin C."/>
            <person name="Kook M."/>
            <person name="Yi T.H."/>
        </authorList>
    </citation>
    <scope>NUCLEOTIDE SEQUENCE [LARGE SCALE GENOMIC DNA]</scope>
    <source>
        <strain evidence="2 3">CCTCC AB 2015297</strain>
    </source>
</reference>
<protein>
    <submittedName>
        <fullName evidence="2">Uncharacterized protein</fullName>
    </submittedName>
</protein>
<dbReference type="AlphaFoldDB" id="A0A5C4VX26"/>
<comment type="caution">
    <text evidence="2">The sequence shown here is derived from an EMBL/GenBank/DDBJ whole genome shotgun (WGS) entry which is preliminary data.</text>
</comment>
<dbReference type="Proteomes" id="UP000313231">
    <property type="component" value="Unassembled WGS sequence"/>
</dbReference>
<keyword evidence="3" id="KW-1185">Reference proteome</keyword>
<name>A0A5C4VX26_9ACTN</name>
<evidence type="ECO:0000313" key="2">
    <source>
        <dbReference type="EMBL" id="TNM40460.1"/>
    </source>
</evidence>